<feature type="chain" id="PRO_5039231221" description="VCBS repeat-containing protein" evidence="1">
    <location>
        <begin position="20"/>
        <end position="250"/>
    </location>
</feature>
<reference evidence="2 3" key="1">
    <citation type="submission" date="2019-03" db="EMBL/GenBank/DDBJ databases">
        <title>This is whole genome sequence of Paenibacillus sp MS74 strain.</title>
        <authorList>
            <person name="Trinh H.N."/>
        </authorList>
    </citation>
    <scope>NUCLEOTIDE SEQUENCE [LARGE SCALE GENOMIC DNA]</scope>
    <source>
        <strain evidence="2 3">MS74</strain>
    </source>
</reference>
<keyword evidence="1" id="KW-0732">Signal</keyword>
<comment type="caution">
    <text evidence="2">The sequence shown here is derived from an EMBL/GenBank/DDBJ whole genome shotgun (WGS) entry which is preliminary data.</text>
</comment>
<feature type="signal peptide" evidence="1">
    <location>
        <begin position="1"/>
        <end position="19"/>
    </location>
</feature>
<evidence type="ECO:0000313" key="3">
    <source>
        <dbReference type="Proteomes" id="UP000295636"/>
    </source>
</evidence>
<dbReference type="Proteomes" id="UP000295636">
    <property type="component" value="Unassembled WGS sequence"/>
</dbReference>
<evidence type="ECO:0000313" key="2">
    <source>
        <dbReference type="EMBL" id="TDF99729.1"/>
    </source>
</evidence>
<sequence length="250" mass="27701">MRVKLMLILIIVISLSAAGCGEKQGKQSDSAERAAQDGGHELTFNRVSLNELHDTKPEVEWIVIRTVDLGTADGKPISMLLYSEDSQNGEADVHAMIRHAEQLYELGANPFQLRQTEIRKLEGSFHDVIIIAGIGTNLTVWNVVAFNKSSGKLLTFETIGSPEVIDLDADGQTELVAAFEGTHLNFPNVEIIRFHNGEFESAQAVAAQNPEDPEYARLAMQSSGTVIEIGKLRDERPHRYKYENGRLVEM</sequence>
<dbReference type="PROSITE" id="PS51257">
    <property type="entry name" value="PROKAR_LIPOPROTEIN"/>
    <property type="match status" value="1"/>
</dbReference>
<gene>
    <name evidence="2" type="ORF">E1757_07855</name>
</gene>
<evidence type="ECO:0008006" key="4">
    <source>
        <dbReference type="Google" id="ProtNLM"/>
    </source>
</evidence>
<dbReference type="RefSeq" id="WP_133226392.1">
    <property type="nucleotide sequence ID" value="NZ_SMRT01000002.1"/>
</dbReference>
<dbReference type="EMBL" id="SMRT01000002">
    <property type="protein sequence ID" value="TDF99729.1"/>
    <property type="molecule type" value="Genomic_DNA"/>
</dbReference>
<evidence type="ECO:0000256" key="1">
    <source>
        <dbReference type="SAM" id="SignalP"/>
    </source>
</evidence>
<accession>A0A4R5KUW2</accession>
<dbReference type="OrthoDB" id="2623186at2"/>
<proteinExistence type="predicted"/>
<organism evidence="2 3">
    <name type="scientific">Paenibacillus piri</name>
    <dbReference type="NCBI Taxonomy" id="2547395"/>
    <lineage>
        <taxon>Bacteria</taxon>
        <taxon>Bacillati</taxon>
        <taxon>Bacillota</taxon>
        <taxon>Bacilli</taxon>
        <taxon>Bacillales</taxon>
        <taxon>Paenibacillaceae</taxon>
        <taxon>Paenibacillus</taxon>
    </lineage>
</organism>
<keyword evidence="3" id="KW-1185">Reference proteome</keyword>
<dbReference type="AlphaFoldDB" id="A0A4R5KUW2"/>
<name>A0A4R5KUW2_9BACL</name>
<protein>
    <recommendedName>
        <fullName evidence="4">VCBS repeat-containing protein</fullName>
    </recommendedName>
</protein>